<sequence length="68" mass="7340">MAKAACTYFAIAAAIIGRGVLICGRQKVMSPTELAMIVQHLPLSSLLVNELKLSPALITMVMINLFHD</sequence>
<evidence type="ECO:0000313" key="1">
    <source>
        <dbReference type="Proteomes" id="UP000887565"/>
    </source>
</evidence>
<dbReference type="WBParaSite" id="nRc.2.0.1.t27222-RA">
    <property type="protein sequence ID" value="nRc.2.0.1.t27222-RA"/>
    <property type="gene ID" value="nRc.2.0.1.g27222"/>
</dbReference>
<keyword evidence="1" id="KW-1185">Reference proteome</keyword>
<proteinExistence type="predicted"/>
<accession>A0A915JMA4</accession>
<organism evidence="1 2">
    <name type="scientific">Romanomermis culicivorax</name>
    <name type="common">Nematode worm</name>
    <dbReference type="NCBI Taxonomy" id="13658"/>
    <lineage>
        <taxon>Eukaryota</taxon>
        <taxon>Metazoa</taxon>
        <taxon>Ecdysozoa</taxon>
        <taxon>Nematoda</taxon>
        <taxon>Enoplea</taxon>
        <taxon>Dorylaimia</taxon>
        <taxon>Mermithida</taxon>
        <taxon>Mermithoidea</taxon>
        <taxon>Mermithidae</taxon>
        <taxon>Romanomermis</taxon>
    </lineage>
</organism>
<dbReference type="AlphaFoldDB" id="A0A915JMA4"/>
<reference evidence="2" key="1">
    <citation type="submission" date="2022-11" db="UniProtKB">
        <authorList>
            <consortium name="WormBaseParasite"/>
        </authorList>
    </citation>
    <scope>IDENTIFICATION</scope>
</reference>
<protein>
    <submittedName>
        <fullName evidence="2">Uncharacterized protein</fullName>
    </submittedName>
</protein>
<name>A0A915JMA4_ROMCU</name>
<dbReference type="Proteomes" id="UP000887565">
    <property type="component" value="Unplaced"/>
</dbReference>
<evidence type="ECO:0000313" key="2">
    <source>
        <dbReference type="WBParaSite" id="nRc.2.0.1.t27222-RA"/>
    </source>
</evidence>